<keyword evidence="13" id="KW-1185">Reference proteome</keyword>
<keyword evidence="9" id="KW-0732">Signal</keyword>
<dbReference type="InterPro" id="IPR051410">
    <property type="entry name" value="Ferric/Cupric_Reductase"/>
</dbReference>
<feature type="transmembrane region" description="Helical" evidence="8">
    <location>
        <begin position="172"/>
        <end position="193"/>
    </location>
</feature>
<dbReference type="AlphaFoldDB" id="A0AA40CTM7"/>
<dbReference type="GO" id="GO:0000293">
    <property type="term" value="F:ferric-chelate reductase activity"/>
    <property type="evidence" value="ECO:0007669"/>
    <property type="project" value="TreeGrafter"/>
</dbReference>
<dbReference type="SFLD" id="SFLDG01168">
    <property type="entry name" value="Ferric_reductase_subgroup_(FRE"/>
    <property type="match status" value="1"/>
</dbReference>
<dbReference type="GO" id="GO:0005886">
    <property type="term" value="C:plasma membrane"/>
    <property type="evidence" value="ECO:0007669"/>
    <property type="project" value="TreeGrafter"/>
</dbReference>
<evidence type="ECO:0000256" key="2">
    <source>
        <dbReference type="ARBA" id="ARBA00022448"/>
    </source>
</evidence>
<feature type="transmembrane region" description="Helical" evidence="8">
    <location>
        <begin position="315"/>
        <end position="337"/>
    </location>
</feature>
<feature type="transmembrane region" description="Helical" evidence="8">
    <location>
        <begin position="410"/>
        <end position="428"/>
    </location>
</feature>
<evidence type="ECO:0000256" key="8">
    <source>
        <dbReference type="SAM" id="Phobius"/>
    </source>
</evidence>
<evidence type="ECO:0000256" key="6">
    <source>
        <dbReference type="ARBA" id="ARBA00023136"/>
    </source>
</evidence>
<dbReference type="InterPro" id="IPR013112">
    <property type="entry name" value="FAD-bd_8"/>
</dbReference>
<name>A0AA40CTM7_9PEZI</name>
<dbReference type="Proteomes" id="UP001174936">
    <property type="component" value="Unassembled WGS sequence"/>
</dbReference>
<keyword evidence="5" id="KW-0406">Ion transport</keyword>
<proteinExistence type="predicted"/>
<dbReference type="CDD" id="cd06186">
    <property type="entry name" value="NOX_Duox_like_FAD_NADP"/>
    <property type="match status" value="1"/>
</dbReference>
<feature type="transmembrane region" description="Helical" evidence="8">
    <location>
        <begin position="378"/>
        <end position="398"/>
    </location>
</feature>
<evidence type="ECO:0000256" key="7">
    <source>
        <dbReference type="SAM" id="MobiDB-lite"/>
    </source>
</evidence>
<dbReference type="GO" id="GO:0006826">
    <property type="term" value="P:iron ion transport"/>
    <property type="evidence" value="ECO:0007669"/>
    <property type="project" value="TreeGrafter"/>
</dbReference>
<feature type="transmembrane region" description="Helical" evidence="8">
    <location>
        <begin position="273"/>
        <end position="294"/>
    </location>
</feature>
<keyword evidence="2" id="KW-0813">Transport</keyword>
<evidence type="ECO:0000259" key="11">
    <source>
        <dbReference type="Pfam" id="PF08022"/>
    </source>
</evidence>
<evidence type="ECO:0000259" key="10">
    <source>
        <dbReference type="Pfam" id="PF01794"/>
    </source>
</evidence>
<evidence type="ECO:0000256" key="9">
    <source>
        <dbReference type="SAM" id="SignalP"/>
    </source>
</evidence>
<dbReference type="InterPro" id="IPR013130">
    <property type="entry name" value="Fe3_Rdtase_TM_dom"/>
</dbReference>
<comment type="subcellular location">
    <subcellularLocation>
        <location evidence="1">Membrane</location>
        <topology evidence="1">Multi-pass membrane protein</topology>
    </subcellularLocation>
</comment>
<dbReference type="Pfam" id="PF01794">
    <property type="entry name" value="Ferric_reduct"/>
    <property type="match status" value="1"/>
</dbReference>
<dbReference type="InterPro" id="IPR039261">
    <property type="entry name" value="FNR_nucleotide-bd"/>
</dbReference>
<feature type="chain" id="PRO_5041252645" evidence="9">
    <location>
        <begin position="23"/>
        <end position="685"/>
    </location>
</feature>
<dbReference type="Pfam" id="PF08022">
    <property type="entry name" value="FAD_binding_8"/>
    <property type="match status" value="1"/>
</dbReference>
<evidence type="ECO:0000256" key="4">
    <source>
        <dbReference type="ARBA" id="ARBA00022989"/>
    </source>
</evidence>
<organism evidence="12 13">
    <name type="scientific">Cercophora newfieldiana</name>
    <dbReference type="NCBI Taxonomy" id="92897"/>
    <lineage>
        <taxon>Eukaryota</taxon>
        <taxon>Fungi</taxon>
        <taxon>Dikarya</taxon>
        <taxon>Ascomycota</taxon>
        <taxon>Pezizomycotina</taxon>
        <taxon>Sordariomycetes</taxon>
        <taxon>Sordariomycetidae</taxon>
        <taxon>Sordariales</taxon>
        <taxon>Lasiosphaeriaceae</taxon>
        <taxon>Cercophora</taxon>
    </lineage>
</organism>
<evidence type="ECO:0000256" key="5">
    <source>
        <dbReference type="ARBA" id="ARBA00023065"/>
    </source>
</evidence>
<accession>A0AA40CTM7</accession>
<keyword evidence="4 8" id="KW-1133">Transmembrane helix</keyword>
<reference evidence="12" key="1">
    <citation type="submission" date="2023-06" db="EMBL/GenBank/DDBJ databases">
        <title>Genome-scale phylogeny and comparative genomics of the fungal order Sordariales.</title>
        <authorList>
            <consortium name="Lawrence Berkeley National Laboratory"/>
            <person name="Hensen N."/>
            <person name="Bonometti L."/>
            <person name="Westerberg I."/>
            <person name="Brannstrom I.O."/>
            <person name="Guillou S."/>
            <person name="Cros-Aarteil S."/>
            <person name="Calhoun S."/>
            <person name="Haridas S."/>
            <person name="Kuo A."/>
            <person name="Mondo S."/>
            <person name="Pangilinan J."/>
            <person name="Riley R."/>
            <person name="Labutti K."/>
            <person name="Andreopoulos B."/>
            <person name="Lipzen A."/>
            <person name="Chen C."/>
            <person name="Yanf M."/>
            <person name="Daum C."/>
            <person name="Ng V."/>
            <person name="Clum A."/>
            <person name="Steindorff A."/>
            <person name="Ohm R."/>
            <person name="Martin F."/>
            <person name="Silar P."/>
            <person name="Natvig D."/>
            <person name="Lalanne C."/>
            <person name="Gautier V."/>
            <person name="Ament-Velasquez S.L."/>
            <person name="Kruys A."/>
            <person name="Hutchinson M.I."/>
            <person name="Powell A.J."/>
            <person name="Barry K."/>
            <person name="Miller A.N."/>
            <person name="Grigoriev I.V."/>
            <person name="Debuchy R."/>
            <person name="Gladieux P."/>
            <person name="Thoren M.H."/>
            <person name="Johannesson H."/>
        </authorList>
    </citation>
    <scope>NUCLEOTIDE SEQUENCE</scope>
    <source>
        <strain evidence="12">SMH2532-1</strain>
    </source>
</reference>
<evidence type="ECO:0000256" key="1">
    <source>
        <dbReference type="ARBA" id="ARBA00004141"/>
    </source>
</evidence>
<dbReference type="GO" id="GO:0015677">
    <property type="term" value="P:copper ion import"/>
    <property type="evidence" value="ECO:0007669"/>
    <property type="project" value="TreeGrafter"/>
</dbReference>
<feature type="transmembrane region" description="Helical" evidence="8">
    <location>
        <begin position="234"/>
        <end position="253"/>
    </location>
</feature>
<evidence type="ECO:0000256" key="3">
    <source>
        <dbReference type="ARBA" id="ARBA00022692"/>
    </source>
</evidence>
<feature type="transmembrane region" description="Helical" evidence="8">
    <location>
        <begin position="349"/>
        <end position="371"/>
    </location>
</feature>
<comment type="caution">
    <text evidence="12">The sequence shown here is derived from an EMBL/GenBank/DDBJ whole genome shotgun (WGS) entry which is preliminary data.</text>
</comment>
<feature type="signal peptide" evidence="9">
    <location>
        <begin position="1"/>
        <end position="22"/>
    </location>
</feature>
<dbReference type="GO" id="GO:0006879">
    <property type="term" value="P:intracellular iron ion homeostasis"/>
    <property type="evidence" value="ECO:0007669"/>
    <property type="project" value="TreeGrafter"/>
</dbReference>
<feature type="domain" description="FAD-binding 8" evidence="11">
    <location>
        <begin position="436"/>
        <end position="486"/>
    </location>
</feature>
<keyword evidence="3 8" id="KW-0812">Transmembrane</keyword>
<protein>
    <submittedName>
        <fullName evidence="12">Ferric reductase like transmembrane component-domain-containing protein</fullName>
    </submittedName>
</protein>
<dbReference type="PANTHER" id="PTHR32361:SF9">
    <property type="entry name" value="FERRIC REDUCTASE TRANSMEMBRANE COMPONENT 3-RELATED"/>
    <property type="match status" value="1"/>
</dbReference>
<feature type="domain" description="Ferric oxidoreductase" evidence="10">
    <location>
        <begin position="277"/>
        <end position="394"/>
    </location>
</feature>
<dbReference type="SUPFAM" id="SSF52343">
    <property type="entry name" value="Ferredoxin reductase-like, C-terminal NADP-linked domain"/>
    <property type="match status" value="1"/>
</dbReference>
<gene>
    <name evidence="12" type="ORF">B0T16DRAFT_322724</name>
</gene>
<evidence type="ECO:0000313" key="13">
    <source>
        <dbReference type="Proteomes" id="UP001174936"/>
    </source>
</evidence>
<dbReference type="PANTHER" id="PTHR32361">
    <property type="entry name" value="FERRIC/CUPRIC REDUCTASE TRANSMEMBRANE COMPONENT"/>
    <property type="match status" value="1"/>
</dbReference>
<dbReference type="EMBL" id="JAULSV010000002">
    <property type="protein sequence ID" value="KAK0651111.1"/>
    <property type="molecule type" value="Genomic_DNA"/>
</dbReference>
<feature type="region of interest" description="Disordered" evidence="7">
    <location>
        <begin position="497"/>
        <end position="526"/>
    </location>
</feature>
<sequence>MRLATHLATSAVLALLPAPAAGLIGYGIVMYDPACAFGCSDTLSGYMLDCSDHDHVSSGHSHGGGGPTTPECRADNTPWLTTLAYCIASNCDASVPAWKKEKYWLEQSTASKSVAPKWTFAEALAQVKEVPTREVGEEEMLNFTAVANHESWQMNTLTREFFEEAETAHSRYGIILLVVGFGTPIVITLLARLPLGSTLSSKITPYLTPSLIGTHQVQPLPYLLGNAPTIGQTLYILMFLALNIAFAAGGYHYSPAGMNTWFSSAWQENMAYVSARTGVLGFALLPLTILFAGRNNVLLWVSDWSHGTYMLLHRWVARIFVLQCILHSVIELLLYIDKGVYEDELVKEYWIWGIVATVCACVMLVGSVLAVRRWSYEAFLIGHVLMAVFVIVGCWYHVEFLFQRKWGYELWIYAACAVWFFDRLVRVVRMVKNGLRRATVTEVADGLVRVDVPGVRWTAEPGKHTYAYFPTLSPWRPWENHPFSVVPTALLRGKRIAESRSSQGESPDLEKSGVATASSSRSEGGDVGAGVTLYVRKSAGLTSLLASHQSLLTMLDGPYPSNHTAAVLKTDRLLLIAGGIGVTGVLPFIARHGNVKLAWGLRAAARGLSEDVEPALAGLAEKDVRVGSRICVGELLDEEEEAGWGSIGVVACGPGTLCDEVRALVSSKSKTGKAAWELEIDAFSW</sequence>
<evidence type="ECO:0000313" key="12">
    <source>
        <dbReference type="EMBL" id="KAK0651111.1"/>
    </source>
</evidence>
<dbReference type="SFLD" id="SFLDS00052">
    <property type="entry name" value="Ferric_Reductase_Domain"/>
    <property type="match status" value="1"/>
</dbReference>
<keyword evidence="6 8" id="KW-0472">Membrane</keyword>